<organism evidence="11 12">
    <name type="scientific">Pristionchus pacificus</name>
    <name type="common">Parasitic nematode worm</name>
    <dbReference type="NCBI Taxonomy" id="54126"/>
    <lineage>
        <taxon>Eukaryota</taxon>
        <taxon>Metazoa</taxon>
        <taxon>Ecdysozoa</taxon>
        <taxon>Nematoda</taxon>
        <taxon>Chromadorea</taxon>
        <taxon>Rhabditida</taxon>
        <taxon>Rhabditina</taxon>
        <taxon>Diplogasteromorpha</taxon>
        <taxon>Diplogasteroidea</taxon>
        <taxon>Neodiplogasteridae</taxon>
        <taxon>Pristionchus</taxon>
    </lineage>
</organism>
<dbReference type="CDD" id="cd00897">
    <property type="entry name" value="UGPase_euk"/>
    <property type="match status" value="1"/>
</dbReference>
<reference evidence="12" key="1">
    <citation type="journal article" date="2008" name="Nat. Genet.">
        <title>The Pristionchus pacificus genome provides a unique perspective on nematode lifestyle and parasitism.</title>
        <authorList>
            <person name="Dieterich C."/>
            <person name="Clifton S.W."/>
            <person name="Schuster L.N."/>
            <person name="Chinwalla A."/>
            <person name="Delehaunty K."/>
            <person name="Dinkelacker I."/>
            <person name="Fulton L."/>
            <person name="Fulton R."/>
            <person name="Godfrey J."/>
            <person name="Minx P."/>
            <person name="Mitreva M."/>
            <person name="Roeseler W."/>
            <person name="Tian H."/>
            <person name="Witte H."/>
            <person name="Yang S.P."/>
            <person name="Wilson R.K."/>
            <person name="Sommer R.J."/>
        </authorList>
    </citation>
    <scope>NUCLEOTIDE SEQUENCE [LARGE SCALE GENOMIC DNA]</scope>
    <source>
        <strain evidence="12">PS312</strain>
    </source>
</reference>
<dbReference type="EC" id="2.7.7.9" evidence="3 9"/>
<dbReference type="InterPro" id="IPR016267">
    <property type="entry name" value="UDPGP_trans"/>
</dbReference>
<dbReference type="GO" id="GO:0005978">
    <property type="term" value="P:glycogen biosynthetic process"/>
    <property type="evidence" value="ECO:0007669"/>
    <property type="project" value="UniProtKB-UniPathway"/>
</dbReference>
<evidence type="ECO:0000256" key="4">
    <source>
        <dbReference type="ARBA" id="ARBA00019048"/>
    </source>
</evidence>
<evidence type="ECO:0000256" key="2">
    <source>
        <dbReference type="ARBA" id="ARBA00011823"/>
    </source>
</evidence>
<comment type="subunit">
    <text evidence="2">Homooctamer.</text>
</comment>
<dbReference type="SUPFAM" id="SSF53448">
    <property type="entry name" value="Nucleotide-diphospho-sugar transferases"/>
    <property type="match status" value="1"/>
</dbReference>
<dbReference type="Gene3D" id="3.90.550.10">
    <property type="entry name" value="Spore Coat Polysaccharide Biosynthesis Protein SpsA, Chain A"/>
    <property type="match status" value="2"/>
</dbReference>
<dbReference type="PIRSF" id="PIRSF000806">
    <property type="entry name" value="UDPGP"/>
    <property type="match status" value="1"/>
</dbReference>
<dbReference type="GO" id="GO:0006011">
    <property type="term" value="P:UDP-alpha-D-glucose metabolic process"/>
    <property type="evidence" value="ECO:0000318"/>
    <property type="project" value="GO_Central"/>
</dbReference>
<dbReference type="GO" id="GO:0003983">
    <property type="term" value="F:UTP:glucose-1-phosphate uridylyltransferase activity"/>
    <property type="evidence" value="ECO:0000318"/>
    <property type="project" value="GO_Central"/>
</dbReference>
<dbReference type="InterPro" id="IPR002618">
    <property type="entry name" value="UDPGP_fam"/>
</dbReference>
<comment type="function">
    <text evidence="7">UTP--glucose-1-phosphate uridylyltransferase catalyzing the conversion of glucose-1-phosphate into UDP-glucose, a crucial precursor for the production of glycogen.</text>
</comment>
<evidence type="ECO:0000256" key="7">
    <source>
        <dbReference type="ARBA" id="ARBA00023579"/>
    </source>
</evidence>
<accession>A0A2A6CD55</accession>
<evidence type="ECO:0000256" key="3">
    <source>
        <dbReference type="ARBA" id="ARBA00012415"/>
    </source>
</evidence>
<dbReference type="InterPro" id="IPR029044">
    <property type="entry name" value="Nucleotide-diphossugar_trans"/>
</dbReference>
<keyword evidence="12" id="KW-1185">Reference proteome</keyword>
<comment type="similarity">
    <text evidence="1 9">Belongs to the UDPGP type 1 family.</text>
</comment>
<dbReference type="PANTHER" id="PTHR43511">
    <property type="match status" value="1"/>
</dbReference>
<reference evidence="11" key="2">
    <citation type="submission" date="2022-06" db="UniProtKB">
        <authorList>
            <consortium name="EnsemblMetazoa"/>
        </authorList>
    </citation>
    <scope>IDENTIFICATION</scope>
    <source>
        <strain evidence="11">PS312</strain>
    </source>
</reference>
<dbReference type="OrthoDB" id="932129at2759"/>
<feature type="compositionally biased region" description="Basic and acidic residues" evidence="10">
    <location>
        <begin position="20"/>
        <end position="29"/>
    </location>
</feature>
<comment type="catalytic activity">
    <reaction evidence="8">
        <text>alpha-D-glucose 1-phosphate + UTP + H(+) = UDP-alpha-D-glucose + diphosphate</text>
        <dbReference type="Rhea" id="RHEA:19889"/>
        <dbReference type="ChEBI" id="CHEBI:15378"/>
        <dbReference type="ChEBI" id="CHEBI:33019"/>
        <dbReference type="ChEBI" id="CHEBI:46398"/>
        <dbReference type="ChEBI" id="CHEBI:58601"/>
        <dbReference type="ChEBI" id="CHEBI:58885"/>
        <dbReference type="EC" id="2.7.7.9"/>
    </reaction>
    <physiologicalReaction direction="left-to-right" evidence="8">
        <dbReference type="Rhea" id="RHEA:19890"/>
    </physiologicalReaction>
</comment>
<accession>A0A8R1YBJ9</accession>
<evidence type="ECO:0000256" key="6">
    <source>
        <dbReference type="ARBA" id="ARBA00022695"/>
    </source>
</evidence>
<evidence type="ECO:0000256" key="10">
    <source>
        <dbReference type="SAM" id="MobiDB-lite"/>
    </source>
</evidence>
<dbReference type="GO" id="GO:0005737">
    <property type="term" value="C:cytoplasm"/>
    <property type="evidence" value="ECO:0000318"/>
    <property type="project" value="GO_Central"/>
</dbReference>
<dbReference type="Pfam" id="PF01704">
    <property type="entry name" value="UDPGP"/>
    <property type="match status" value="2"/>
</dbReference>
<evidence type="ECO:0000313" key="12">
    <source>
        <dbReference type="Proteomes" id="UP000005239"/>
    </source>
</evidence>
<dbReference type="Proteomes" id="UP000005239">
    <property type="component" value="Unassembled WGS sequence"/>
</dbReference>
<sequence length="522" mass="58266">MANPHRPLHPRSSNGLVPDARSEEWKSSTKRETLGVLEHELQRLLATSHEAKLDLNRKELSGFRNLFSRFLRAKTFVDWSKIQPLPEHAIQPYGTLPGYDKAAIATMLSKLVVVKLNGGLGTSMGCKGPKSVISVRNDLTFLDLTMQQIQTLNKTYDVDVPLVLMNSFNTDDDTQKLLKKYANVKVDVHSFCQSRYPRINKETLMPIVSDIESGDHEAAMPRLYCFLSNIDNMGATVDLSILNFVLNASAAGDAAPEFVMEVTDKTRADVKGGTLIQYENRLMLLEIAQVPKDYVDEFKSVSKFRIFNTNNLWVHLGAMKRNVEQQTLEMEVIVNPKHLDRGLDVIQLETAAGAAIKNFKGACGEYTVAPQKERGSGTVFFGRIFEWDAHWWLEVSKGINVPRSRFLPVKKTSDLLLLMSNLYDIDNGSLTLSGLRSFPTTPLVKLGSSFDKVKDFLGRFQGIPDLLELDHLTVSGDVTFGKDVSLKGTVIIIANHGERIDIPPGSILENKIVSGNLRILDH</sequence>
<dbReference type="EnsemblMetazoa" id="PPA08493.1">
    <property type="protein sequence ID" value="PPA08493.1"/>
    <property type="gene ID" value="WBGene00098047"/>
</dbReference>
<evidence type="ECO:0000256" key="1">
    <source>
        <dbReference type="ARBA" id="ARBA00010401"/>
    </source>
</evidence>
<keyword evidence="5 9" id="KW-0808">Transferase</keyword>
<dbReference type="FunFam" id="2.160.10.10:FF:000001">
    <property type="entry name" value="UTP--glucose-1-phosphate uridylyltransferase"/>
    <property type="match status" value="1"/>
</dbReference>
<dbReference type="GO" id="GO:0005977">
    <property type="term" value="P:glycogen metabolic process"/>
    <property type="evidence" value="ECO:0000318"/>
    <property type="project" value="GO_Central"/>
</dbReference>
<protein>
    <recommendedName>
        <fullName evidence="4 9">UTP--glucose-1-phosphate uridylyltransferase</fullName>
        <ecNumber evidence="3 9">2.7.7.9</ecNumber>
    </recommendedName>
</protein>
<dbReference type="AlphaFoldDB" id="A0A2A6CD55"/>
<feature type="region of interest" description="Disordered" evidence="10">
    <location>
        <begin position="1"/>
        <end position="29"/>
    </location>
</feature>
<evidence type="ECO:0000313" key="11">
    <source>
        <dbReference type="EnsemblMetazoa" id="PPA08493.1"/>
    </source>
</evidence>
<proteinExistence type="inferred from homology"/>
<gene>
    <name evidence="11" type="primary">WBGene00098047</name>
</gene>
<keyword evidence="6 9" id="KW-0548">Nucleotidyltransferase</keyword>
<dbReference type="Gene3D" id="2.160.10.10">
    <property type="entry name" value="Hexapeptide repeat proteins"/>
    <property type="match status" value="1"/>
</dbReference>
<evidence type="ECO:0000256" key="5">
    <source>
        <dbReference type="ARBA" id="ARBA00022679"/>
    </source>
</evidence>
<name>A0A2A6CD55_PRIPA</name>
<evidence type="ECO:0000256" key="9">
    <source>
        <dbReference type="PIRNR" id="PIRNR000806"/>
    </source>
</evidence>
<evidence type="ECO:0000256" key="8">
    <source>
        <dbReference type="ARBA" id="ARBA00047432"/>
    </source>
</evidence>